<dbReference type="Pfam" id="PF02230">
    <property type="entry name" value="Abhydrolase_2"/>
    <property type="match status" value="1"/>
</dbReference>
<reference evidence="3" key="1">
    <citation type="submission" date="2024-10" db="EMBL/GenBank/DDBJ databases">
        <authorList>
            <person name="Ryan C."/>
        </authorList>
    </citation>
    <scope>NUCLEOTIDE SEQUENCE [LARGE SCALE GENOMIC DNA]</scope>
</reference>
<keyword evidence="4" id="KW-1185">Reference proteome</keyword>
<dbReference type="PANTHER" id="PTHR10655">
    <property type="entry name" value="LYSOPHOSPHOLIPASE-RELATED"/>
    <property type="match status" value="1"/>
</dbReference>
<accession>A0ABC9F9N7</accession>
<dbReference type="PANTHER" id="PTHR10655:SF30">
    <property type="entry name" value="CARBOXYLESTERASE OS04G0669600-RELATED"/>
    <property type="match status" value="1"/>
</dbReference>
<dbReference type="SUPFAM" id="SSF53474">
    <property type="entry name" value="alpha/beta-Hydrolases"/>
    <property type="match status" value="1"/>
</dbReference>
<dbReference type="InterPro" id="IPR050565">
    <property type="entry name" value="LYPA1-2/EST-like"/>
</dbReference>
<feature type="domain" description="Phospholipase/carboxylesterase/thioesterase" evidence="2">
    <location>
        <begin position="126"/>
        <end position="277"/>
    </location>
</feature>
<evidence type="ECO:0000313" key="3">
    <source>
        <dbReference type="EMBL" id="CAL5070657.1"/>
    </source>
</evidence>
<gene>
    <name evidence="3" type="ORF">URODEC1_LOCUS102928</name>
</gene>
<evidence type="ECO:0000259" key="2">
    <source>
        <dbReference type="Pfam" id="PF02230"/>
    </source>
</evidence>
<protein>
    <recommendedName>
        <fullName evidence="2">Phospholipase/carboxylesterase/thioesterase domain-containing protein</fullName>
    </recommendedName>
</protein>
<dbReference type="InterPro" id="IPR029058">
    <property type="entry name" value="AB_hydrolase_fold"/>
</dbReference>
<evidence type="ECO:0000256" key="1">
    <source>
        <dbReference type="ARBA" id="ARBA00006499"/>
    </source>
</evidence>
<proteinExistence type="inferred from homology"/>
<dbReference type="Gene3D" id="3.40.50.1820">
    <property type="entry name" value="alpha/beta hydrolase"/>
    <property type="match status" value="1"/>
</dbReference>
<dbReference type="EMBL" id="OZ075115">
    <property type="protein sequence ID" value="CAL5070657.1"/>
    <property type="molecule type" value="Genomic_DNA"/>
</dbReference>
<dbReference type="InterPro" id="IPR003140">
    <property type="entry name" value="PLipase/COase/thioEstase"/>
</dbReference>
<comment type="similarity">
    <text evidence="1">Belongs to the AB hydrolase superfamily. AB hydrolase 2 family.</text>
</comment>
<organism evidence="3 4">
    <name type="scientific">Urochloa decumbens</name>
    <dbReference type="NCBI Taxonomy" id="240449"/>
    <lineage>
        <taxon>Eukaryota</taxon>
        <taxon>Viridiplantae</taxon>
        <taxon>Streptophyta</taxon>
        <taxon>Embryophyta</taxon>
        <taxon>Tracheophyta</taxon>
        <taxon>Spermatophyta</taxon>
        <taxon>Magnoliopsida</taxon>
        <taxon>Liliopsida</taxon>
        <taxon>Poales</taxon>
        <taxon>Poaceae</taxon>
        <taxon>PACMAD clade</taxon>
        <taxon>Panicoideae</taxon>
        <taxon>Panicodae</taxon>
        <taxon>Paniceae</taxon>
        <taxon>Melinidinae</taxon>
        <taxon>Urochloa</taxon>
    </lineage>
</organism>
<sequence length="302" mass="32558">MAAAPPPPAGGFVLFLHGSGGSGEEIGAEVAPYFAAPELASSVRLSFPTAPTVPIACYGEFYQPGFRAPRKNRTHLIMAIFNFLPVLAVHPSASLRLSILVMDEGFNLLCCFALWMLLKARDVVITAWFGISEVPITAKTVRDEKEVLKAVEYVHGLIDKEIASGTSPSDIFVCGLSQGGALAIASVLLYPKTLGGCVVFSGSVPLRKTFADKVSPEARKTPVLWFHGMADGLVLFEAGHAGCAFLEELGMTCEFKAYPTLGHSMIDEELQYFQQWILNRLGISGIIETARPSSPSQHKDLQ</sequence>
<dbReference type="Proteomes" id="UP001497457">
    <property type="component" value="Chromosome 5rd"/>
</dbReference>
<evidence type="ECO:0000313" key="4">
    <source>
        <dbReference type="Proteomes" id="UP001497457"/>
    </source>
</evidence>
<dbReference type="AlphaFoldDB" id="A0ABC9F9N7"/>
<name>A0ABC9F9N7_9POAL</name>